<evidence type="ECO:0000313" key="2">
    <source>
        <dbReference type="Proteomes" id="UP000666562"/>
    </source>
</evidence>
<accession>A0A8I1X0V9</accession>
<dbReference type="RefSeq" id="WP_157806751.1">
    <property type="nucleotide sequence ID" value="NZ_JAAORC010000002.1"/>
</dbReference>
<dbReference type="AlphaFoldDB" id="A0A8I1X0V9"/>
<protein>
    <submittedName>
        <fullName evidence="1">Uncharacterized protein</fullName>
    </submittedName>
</protein>
<evidence type="ECO:0000313" key="1">
    <source>
        <dbReference type="EMBL" id="MBO8223195.1"/>
    </source>
</evidence>
<proteinExistence type="predicted"/>
<name>A0A8I1X0V9_PROMR</name>
<organism evidence="1 2">
    <name type="scientific">Prochlorococcus marinus str. XMU1401</name>
    <dbReference type="NCBI Taxonomy" id="2052594"/>
    <lineage>
        <taxon>Bacteria</taxon>
        <taxon>Bacillati</taxon>
        <taxon>Cyanobacteriota</taxon>
        <taxon>Cyanophyceae</taxon>
        <taxon>Synechococcales</taxon>
        <taxon>Prochlorococcaceae</taxon>
        <taxon>Prochlorococcus</taxon>
    </lineage>
</organism>
<sequence>MKRIIDDKTKTIWYYSESGFPTYMAIKVYRERNPSYEHCIASKETWERLCHTNKPMRL</sequence>
<gene>
    <name evidence="1" type="ORF">HA142_06675</name>
</gene>
<comment type="caution">
    <text evidence="1">The sequence shown here is derived from an EMBL/GenBank/DDBJ whole genome shotgun (WGS) entry which is preliminary data.</text>
</comment>
<dbReference type="EMBL" id="JAAORC010000002">
    <property type="protein sequence ID" value="MBO8223195.1"/>
    <property type="molecule type" value="Genomic_DNA"/>
</dbReference>
<dbReference type="Proteomes" id="UP000666562">
    <property type="component" value="Unassembled WGS sequence"/>
</dbReference>
<reference evidence="1" key="1">
    <citation type="submission" date="2020-03" db="EMBL/GenBank/DDBJ databases">
        <title>Genome differentiation and subclade ecological adaptation of Prochlorococcus HLII clade in the global ocean.</title>
        <authorList>
            <person name="Yan W."/>
            <person name="Fen X."/>
            <person name="Zhang W."/>
        </authorList>
    </citation>
    <scope>NUCLEOTIDE SEQUENCE</scope>
    <source>
        <strain evidence="1">XMU1401</strain>
    </source>
</reference>